<organism evidence="3 4">
    <name type="scientific">Janibacter limosus</name>
    <dbReference type="NCBI Taxonomy" id="53458"/>
    <lineage>
        <taxon>Bacteria</taxon>
        <taxon>Bacillati</taxon>
        <taxon>Actinomycetota</taxon>
        <taxon>Actinomycetes</taxon>
        <taxon>Micrococcales</taxon>
        <taxon>Intrasporangiaceae</taxon>
        <taxon>Janibacter</taxon>
    </lineage>
</organism>
<proteinExistence type="predicted"/>
<evidence type="ECO:0000256" key="1">
    <source>
        <dbReference type="SAM" id="MobiDB-lite"/>
    </source>
</evidence>
<evidence type="ECO:0000256" key="2">
    <source>
        <dbReference type="SAM" id="Phobius"/>
    </source>
</evidence>
<dbReference type="Proteomes" id="UP000290408">
    <property type="component" value="Chromosome"/>
</dbReference>
<dbReference type="KEGG" id="jli:EXU32_15335"/>
<feature type="region of interest" description="Disordered" evidence="1">
    <location>
        <begin position="1"/>
        <end position="118"/>
    </location>
</feature>
<sequence>MSGPKNGGDDAFDDFFGDPTSSGRMGPAPTEPSGAAFAEHPDDEPTQDVELRRREEATQAVRRGPVITPEPTPQGAVPEGWWEPDPTPPAQATTPPSATWSPTPAQHQQPAVQHEPPRRGLSPLAMVAVLVGGVLLGALCVGGAVVATSDDDTPVAQSTTVTETTSSQETTSPPSTSSTSTSTSSSSSSSSAKRPGKAPRGVTECAGPKAGVAVGRGSEVTSCAFASAVRDAYVAAKPKGGSASLEVRSPVTDKSYTMTCTGAAVTRCTGGNNAVVVLY</sequence>
<evidence type="ECO:0000313" key="4">
    <source>
        <dbReference type="Proteomes" id="UP000290408"/>
    </source>
</evidence>
<reference evidence="3 4" key="1">
    <citation type="submission" date="2019-02" db="EMBL/GenBank/DDBJ databases">
        <title>Genomic data mining of an Antarctic deep-sea actinobacterium, Janibacterlimosus P3-3-X1.</title>
        <authorList>
            <person name="Liao L."/>
            <person name="Chen B."/>
        </authorList>
    </citation>
    <scope>NUCLEOTIDE SEQUENCE [LARGE SCALE GENOMIC DNA]</scope>
    <source>
        <strain evidence="3 4">P3-3-X1</strain>
    </source>
</reference>
<feature type="transmembrane region" description="Helical" evidence="2">
    <location>
        <begin position="124"/>
        <end position="147"/>
    </location>
</feature>
<keyword evidence="4" id="KW-1185">Reference proteome</keyword>
<feature type="compositionally biased region" description="Low complexity" evidence="1">
    <location>
        <begin position="90"/>
        <end position="106"/>
    </location>
</feature>
<dbReference type="EMBL" id="CP036164">
    <property type="protein sequence ID" value="QBF47501.1"/>
    <property type="molecule type" value="Genomic_DNA"/>
</dbReference>
<gene>
    <name evidence="3" type="ORF">EXU32_15335</name>
</gene>
<keyword evidence="2" id="KW-0812">Transmembrane</keyword>
<dbReference type="AlphaFoldDB" id="A0A4P6MUM5"/>
<protein>
    <submittedName>
        <fullName evidence="3">Uncharacterized protein</fullName>
    </submittedName>
</protein>
<feature type="compositionally biased region" description="Low complexity" evidence="1">
    <location>
        <begin position="154"/>
        <end position="192"/>
    </location>
</feature>
<keyword evidence="2" id="KW-0472">Membrane</keyword>
<keyword evidence="2" id="KW-1133">Transmembrane helix</keyword>
<accession>A0A4P6MUM5</accession>
<evidence type="ECO:0000313" key="3">
    <source>
        <dbReference type="EMBL" id="QBF47501.1"/>
    </source>
</evidence>
<dbReference type="OrthoDB" id="4843179at2"/>
<name>A0A4P6MUM5_9MICO</name>
<feature type="region of interest" description="Disordered" evidence="1">
    <location>
        <begin position="149"/>
        <end position="210"/>
    </location>
</feature>
<dbReference type="RefSeq" id="WP_130630688.1">
    <property type="nucleotide sequence ID" value="NZ_CP036164.1"/>
</dbReference>